<comment type="caution">
    <text evidence="2">The sequence shown here is derived from an EMBL/GenBank/DDBJ whole genome shotgun (WGS) entry which is preliminary data.</text>
</comment>
<dbReference type="InterPro" id="IPR058931">
    <property type="entry name" value="SnoaL_6"/>
</dbReference>
<feature type="domain" description="SnoaL-like" evidence="1">
    <location>
        <begin position="6"/>
        <end position="168"/>
    </location>
</feature>
<evidence type="ECO:0000313" key="2">
    <source>
        <dbReference type="EMBL" id="KAK4466122.1"/>
    </source>
</evidence>
<proteinExistence type="predicted"/>
<dbReference type="Pfam" id="PF26528">
    <property type="entry name" value="SnoaL_6"/>
    <property type="match status" value="1"/>
</dbReference>
<evidence type="ECO:0000313" key="3">
    <source>
        <dbReference type="Proteomes" id="UP001321749"/>
    </source>
</evidence>
<evidence type="ECO:0000259" key="1">
    <source>
        <dbReference type="Pfam" id="PF26528"/>
    </source>
</evidence>
<dbReference type="Proteomes" id="UP001321749">
    <property type="component" value="Unassembled WGS sequence"/>
</dbReference>
<dbReference type="EMBL" id="MU864934">
    <property type="protein sequence ID" value="KAK4466122.1"/>
    <property type="molecule type" value="Genomic_DNA"/>
</dbReference>
<reference evidence="2" key="2">
    <citation type="submission" date="2023-06" db="EMBL/GenBank/DDBJ databases">
        <authorList>
            <consortium name="Lawrence Berkeley National Laboratory"/>
            <person name="Mondo S.J."/>
            <person name="Hensen N."/>
            <person name="Bonometti L."/>
            <person name="Westerberg I."/>
            <person name="Brannstrom I.O."/>
            <person name="Guillou S."/>
            <person name="Cros-Aarteil S."/>
            <person name="Calhoun S."/>
            <person name="Haridas S."/>
            <person name="Kuo A."/>
            <person name="Pangilinan J."/>
            <person name="Riley R."/>
            <person name="Labutti K."/>
            <person name="Andreopoulos B."/>
            <person name="Lipzen A."/>
            <person name="Chen C."/>
            <person name="Yanf M."/>
            <person name="Daum C."/>
            <person name="Ng V."/>
            <person name="Clum A."/>
            <person name="Steindorff A."/>
            <person name="Ohm R."/>
            <person name="Martin F."/>
            <person name="Silar P."/>
            <person name="Natvig D."/>
            <person name="Lalanne C."/>
            <person name="Gautier V."/>
            <person name="Ament-Velasquez S.L."/>
            <person name="Kruys A."/>
            <person name="Hutchinson M.I."/>
            <person name="Powell A.J."/>
            <person name="Barry K."/>
            <person name="Miller A.N."/>
            <person name="Grigoriev I.V."/>
            <person name="Debuchy R."/>
            <person name="Gladieux P."/>
            <person name="Thoren M.H."/>
            <person name="Johannesson H."/>
        </authorList>
    </citation>
    <scope>NUCLEOTIDE SEQUENCE</scope>
    <source>
        <strain evidence="2">PSN324</strain>
    </source>
</reference>
<gene>
    <name evidence="2" type="ORF">QBC42DRAFT_343412</name>
</gene>
<name>A0AAV9HZH5_9PEZI</name>
<accession>A0AAV9HZH5</accession>
<reference evidence="2" key="1">
    <citation type="journal article" date="2023" name="Mol. Phylogenet. Evol.">
        <title>Genome-scale phylogeny and comparative genomics of the fungal order Sordariales.</title>
        <authorList>
            <person name="Hensen N."/>
            <person name="Bonometti L."/>
            <person name="Westerberg I."/>
            <person name="Brannstrom I.O."/>
            <person name="Guillou S."/>
            <person name="Cros-Aarteil S."/>
            <person name="Calhoun S."/>
            <person name="Haridas S."/>
            <person name="Kuo A."/>
            <person name="Mondo S."/>
            <person name="Pangilinan J."/>
            <person name="Riley R."/>
            <person name="LaButti K."/>
            <person name="Andreopoulos B."/>
            <person name="Lipzen A."/>
            <person name="Chen C."/>
            <person name="Yan M."/>
            <person name="Daum C."/>
            <person name="Ng V."/>
            <person name="Clum A."/>
            <person name="Steindorff A."/>
            <person name="Ohm R.A."/>
            <person name="Martin F."/>
            <person name="Silar P."/>
            <person name="Natvig D.O."/>
            <person name="Lalanne C."/>
            <person name="Gautier V."/>
            <person name="Ament-Velasquez S.L."/>
            <person name="Kruys A."/>
            <person name="Hutchinson M.I."/>
            <person name="Powell A.J."/>
            <person name="Barry K."/>
            <person name="Miller A.N."/>
            <person name="Grigoriev I.V."/>
            <person name="Debuchy R."/>
            <person name="Gladieux P."/>
            <person name="Hiltunen Thoren M."/>
            <person name="Johannesson H."/>
        </authorList>
    </citation>
    <scope>NUCLEOTIDE SEQUENCE</scope>
    <source>
        <strain evidence="2">PSN324</strain>
    </source>
</reference>
<keyword evidence="3" id="KW-1185">Reference proteome</keyword>
<dbReference type="AlphaFoldDB" id="A0AAV9HZH5"/>
<protein>
    <recommendedName>
        <fullName evidence="1">SnoaL-like domain-containing protein</fullName>
    </recommendedName>
</protein>
<sequence length="175" mass="19909">MSSSPPKEVTSHLKALYLAYRNTSDINARGLFFSTECMQICRPNPAYSATNRETIVRYVREASEGGVDGRSLGRKEGFSIRPLRHDEFDFGSDEAVTAPVGFTISGLKDKATNEGWVGMRADLWFYDEDDPEKDGLLVKVHYWWRKEGETWMQILHDIMYMGPLDGTQGTQEDED</sequence>
<organism evidence="2 3">
    <name type="scientific">Cladorrhinum samala</name>
    <dbReference type="NCBI Taxonomy" id="585594"/>
    <lineage>
        <taxon>Eukaryota</taxon>
        <taxon>Fungi</taxon>
        <taxon>Dikarya</taxon>
        <taxon>Ascomycota</taxon>
        <taxon>Pezizomycotina</taxon>
        <taxon>Sordariomycetes</taxon>
        <taxon>Sordariomycetidae</taxon>
        <taxon>Sordariales</taxon>
        <taxon>Podosporaceae</taxon>
        <taxon>Cladorrhinum</taxon>
    </lineage>
</organism>